<dbReference type="KEGG" id="hbs:IPV69_06800"/>
<reference evidence="2 3" key="1">
    <citation type="submission" date="2020-10" db="EMBL/GenBank/DDBJ databases">
        <title>Wide distribution of Phycisphaera-like planctomycetes from WD2101 soil group in peatlands and genome analysis of the first cultivated representative.</title>
        <authorList>
            <person name="Dedysh S.N."/>
            <person name="Beletsky A.V."/>
            <person name="Ivanova A."/>
            <person name="Kulichevskaya I.S."/>
            <person name="Suzina N.E."/>
            <person name="Philippov D.A."/>
            <person name="Rakitin A.L."/>
            <person name="Mardanov A.V."/>
            <person name="Ravin N.V."/>
        </authorList>
    </citation>
    <scope>NUCLEOTIDE SEQUENCE [LARGE SCALE GENOMIC DNA]</scope>
    <source>
        <strain evidence="2 3">M1803</strain>
    </source>
</reference>
<accession>A0A7M2X0V4</accession>
<dbReference type="EMBL" id="CP063458">
    <property type="protein sequence ID" value="QOV91062.1"/>
    <property type="molecule type" value="Genomic_DNA"/>
</dbReference>
<name>A0A7M2X0V4_9BACT</name>
<gene>
    <name evidence="2" type="ORF">IPV69_06800</name>
</gene>
<feature type="region of interest" description="Disordered" evidence="1">
    <location>
        <begin position="160"/>
        <end position="187"/>
    </location>
</feature>
<dbReference type="Proteomes" id="UP000593765">
    <property type="component" value="Chromosome"/>
</dbReference>
<dbReference type="InterPro" id="IPR013324">
    <property type="entry name" value="RNA_pol_sigma_r3/r4-like"/>
</dbReference>
<organism evidence="2 3">
    <name type="scientific">Humisphaera borealis</name>
    <dbReference type="NCBI Taxonomy" id="2807512"/>
    <lineage>
        <taxon>Bacteria</taxon>
        <taxon>Pseudomonadati</taxon>
        <taxon>Planctomycetota</taxon>
        <taxon>Phycisphaerae</taxon>
        <taxon>Tepidisphaerales</taxon>
        <taxon>Tepidisphaeraceae</taxon>
        <taxon>Humisphaera</taxon>
    </lineage>
</organism>
<evidence type="ECO:0000256" key="1">
    <source>
        <dbReference type="SAM" id="MobiDB-lite"/>
    </source>
</evidence>
<evidence type="ECO:0000313" key="3">
    <source>
        <dbReference type="Proteomes" id="UP000593765"/>
    </source>
</evidence>
<proteinExistence type="predicted"/>
<dbReference type="SUPFAM" id="SSF88659">
    <property type="entry name" value="Sigma3 and sigma4 domains of RNA polymerase sigma factors"/>
    <property type="match status" value="1"/>
</dbReference>
<keyword evidence="3" id="KW-1185">Reference proteome</keyword>
<sequence length="187" mass="21421">MCDVLSEADAELLWLVYSENLTHDEVAVMFGVSRPAVTKKVLRIQEYLKDTGAEVDFSPYAFWFELPDELHTFKPHPYERPKVRRTKPPEPAGEVDERRLLHLISTRCHPSDRDDARQIAEIARLEGDDPCRAVDRFRKRANRIRRTTKGSGALKKYVAAQSSEHTGPIDGRRGKKTCWQAGCRDDS</sequence>
<dbReference type="AlphaFoldDB" id="A0A7M2X0V4"/>
<dbReference type="RefSeq" id="WP_206294173.1">
    <property type="nucleotide sequence ID" value="NZ_CP063458.1"/>
</dbReference>
<protein>
    <submittedName>
        <fullName evidence="2">Uncharacterized protein</fullName>
    </submittedName>
</protein>
<evidence type="ECO:0000313" key="2">
    <source>
        <dbReference type="EMBL" id="QOV91062.1"/>
    </source>
</evidence>